<dbReference type="PROSITE" id="PS50082">
    <property type="entry name" value="WD_REPEATS_2"/>
    <property type="match status" value="1"/>
</dbReference>
<dbReference type="SMART" id="SM00320">
    <property type="entry name" value="WD40"/>
    <property type="match status" value="4"/>
</dbReference>
<gene>
    <name evidence="5" type="ORF">PCOL08062_LOCUS9207</name>
</gene>
<feature type="repeat" description="WD" evidence="3">
    <location>
        <begin position="62"/>
        <end position="102"/>
    </location>
</feature>
<proteinExistence type="predicted"/>
<dbReference type="InterPro" id="IPR001680">
    <property type="entry name" value="WD40_rpt"/>
</dbReference>
<dbReference type="PANTHER" id="PTHR22889:SF0">
    <property type="entry name" value="WD REPEAT-CONTAINING PROTEIN 89"/>
    <property type="match status" value="1"/>
</dbReference>
<evidence type="ECO:0008006" key="6">
    <source>
        <dbReference type="Google" id="ProtNLM"/>
    </source>
</evidence>
<name>A0A7R9TUH9_9VIRI</name>
<dbReference type="InterPro" id="IPR015943">
    <property type="entry name" value="WD40/YVTN_repeat-like_dom_sf"/>
</dbReference>
<evidence type="ECO:0000256" key="1">
    <source>
        <dbReference type="ARBA" id="ARBA00022574"/>
    </source>
</evidence>
<dbReference type="SUPFAM" id="SSF50978">
    <property type="entry name" value="WD40 repeat-like"/>
    <property type="match status" value="1"/>
</dbReference>
<feature type="compositionally biased region" description="Basic and acidic residues" evidence="4">
    <location>
        <begin position="367"/>
        <end position="377"/>
    </location>
</feature>
<dbReference type="PANTHER" id="PTHR22889">
    <property type="entry name" value="WD REPEAT-CONTAINING PROTEIN 89"/>
    <property type="match status" value="1"/>
</dbReference>
<evidence type="ECO:0000256" key="2">
    <source>
        <dbReference type="ARBA" id="ARBA00022737"/>
    </source>
</evidence>
<sequence>MAAPEARPYRVHQRVFGTLGPRESVYALDAALAPGGAAVAVPLSSGEVKLYAAGDLAYVGGLEGHTAALNDLCWASPTAALTASADGSAVAWDTRSCSATFTLRVAPGTEATAVATNAGAGGHLVVVGSSKGVLSLFDSRTGKRVGAFEESHGEPITALEFAGAGALVSAGTDGLACVFDVEHSATDEDEALQSVLNTNSSVARMGFCDLQAGDAGALWLTTHVETLQVWDWRQGSMVAALEDARKEVAARLFPAACVAEEDVYLVGCHSAPGGGLCLTAGSADGNVALFPVSAEPARAGEACGAAALAAATTLLSGGEDSHTTVVRGLARSADGLLYTAGEDGALCMWAPGAASAGDGAGDSRSGGADKRRGEGSARRMSPY</sequence>
<dbReference type="Gene3D" id="2.130.10.10">
    <property type="entry name" value="YVTN repeat-like/Quinoprotein amine dehydrogenase"/>
    <property type="match status" value="2"/>
</dbReference>
<evidence type="ECO:0000313" key="5">
    <source>
        <dbReference type="EMBL" id="CAD8245543.1"/>
    </source>
</evidence>
<evidence type="ECO:0000256" key="4">
    <source>
        <dbReference type="SAM" id="MobiDB-lite"/>
    </source>
</evidence>
<dbReference type="InterPro" id="IPR036322">
    <property type="entry name" value="WD40_repeat_dom_sf"/>
</dbReference>
<accession>A0A7R9TUH9</accession>
<protein>
    <recommendedName>
        <fullName evidence="6">WD repeat-containing protein 89</fullName>
    </recommendedName>
</protein>
<dbReference type="EMBL" id="HBDZ01012007">
    <property type="protein sequence ID" value="CAD8245543.1"/>
    <property type="molecule type" value="Transcribed_RNA"/>
</dbReference>
<dbReference type="PROSITE" id="PS00678">
    <property type="entry name" value="WD_REPEATS_1"/>
    <property type="match status" value="1"/>
</dbReference>
<dbReference type="AlphaFoldDB" id="A0A7R9TUH9"/>
<organism evidence="5">
    <name type="scientific">Prasinoderma coloniale</name>
    <dbReference type="NCBI Taxonomy" id="156133"/>
    <lineage>
        <taxon>Eukaryota</taxon>
        <taxon>Viridiplantae</taxon>
        <taxon>Prasinodermophyta</taxon>
        <taxon>Prasinodermophyceae</taxon>
        <taxon>Prasinodermales</taxon>
        <taxon>Prasinodermaceae</taxon>
        <taxon>Prasinoderma</taxon>
    </lineage>
</organism>
<dbReference type="InterPro" id="IPR039328">
    <property type="entry name" value="WDR89"/>
</dbReference>
<dbReference type="Pfam" id="PF00400">
    <property type="entry name" value="WD40"/>
    <property type="match status" value="1"/>
</dbReference>
<keyword evidence="1 3" id="KW-0853">WD repeat</keyword>
<reference evidence="5" key="1">
    <citation type="submission" date="2021-01" db="EMBL/GenBank/DDBJ databases">
        <authorList>
            <person name="Corre E."/>
            <person name="Pelletier E."/>
            <person name="Niang G."/>
            <person name="Scheremetjew M."/>
            <person name="Finn R."/>
            <person name="Kale V."/>
            <person name="Holt S."/>
            <person name="Cochrane G."/>
            <person name="Meng A."/>
            <person name="Brown T."/>
            <person name="Cohen L."/>
        </authorList>
    </citation>
    <scope>NUCLEOTIDE SEQUENCE</scope>
    <source>
        <strain evidence="5">CCMP1413</strain>
    </source>
</reference>
<evidence type="ECO:0000256" key="3">
    <source>
        <dbReference type="PROSITE-ProRule" id="PRU00221"/>
    </source>
</evidence>
<dbReference type="InterPro" id="IPR019775">
    <property type="entry name" value="WD40_repeat_CS"/>
</dbReference>
<keyword evidence="2" id="KW-0677">Repeat</keyword>
<feature type="region of interest" description="Disordered" evidence="4">
    <location>
        <begin position="354"/>
        <end position="383"/>
    </location>
</feature>
<feature type="compositionally biased region" description="Low complexity" evidence="4">
    <location>
        <begin position="354"/>
        <end position="366"/>
    </location>
</feature>